<dbReference type="Gene3D" id="2.130.10.130">
    <property type="entry name" value="Integrin alpha, N-terminal"/>
    <property type="match status" value="1"/>
</dbReference>
<dbReference type="InterPro" id="IPR028994">
    <property type="entry name" value="Integrin_alpha_N"/>
</dbReference>
<accession>A0A7N8X1X8</accession>
<dbReference type="Proteomes" id="UP000261640">
    <property type="component" value="Unplaced"/>
</dbReference>
<dbReference type="PANTHER" id="PTHR23220">
    <property type="entry name" value="INTEGRIN ALPHA"/>
    <property type="match status" value="1"/>
</dbReference>
<dbReference type="GO" id="GO:0009897">
    <property type="term" value="C:external side of plasma membrane"/>
    <property type="evidence" value="ECO:0007669"/>
    <property type="project" value="TreeGrafter"/>
</dbReference>
<reference evidence="3" key="2">
    <citation type="submission" date="2025-09" db="UniProtKB">
        <authorList>
            <consortium name="Ensembl"/>
        </authorList>
    </citation>
    <scope>IDENTIFICATION</scope>
</reference>
<dbReference type="PANTHER" id="PTHR23220:SF89">
    <property type="entry name" value="INTEGRIN ALPHA-3"/>
    <property type="match status" value="1"/>
</dbReference>
<dbReference type="GO" id="GO:0007229">
    <property type="term" value="P:integrin-mediated signaling pathway"/>
    <property type="evidence" value="ECO:0007669"/>
    <property type="project" value="TreeGrafter"/>
</dbReference>
<keyword evidence="2" id="KW-0472">Membrane</keyword>
<dbReference type="InParanoid" id="A0A7N8X1X8"/>
<evidence type="ECO:0000256" key="1">
    <source>
        <dbReference type="PROSITE-ProRule" id="PRU00803"/>
    </source>
</evidence>
<sequence length="133" mass="14159">LFRGPNVAPCVVCALLSMCIGMYVAFNLDTTFPLLKMGGDGSLFGLSVALHQDLKTDTYLLLVGAPREKAEPNVPANRTGGVYSCPITADQSDCSRMKLIDPGENLIEDMWLGVSVASQGRPGGRVLVSLCCH</sequence>
<protein>
    <recommendedName>
        <fullName evidence="5">Integrin, alpha 3b</fullName>
    </recommendedName>
</protein>
<dbReference type="SMART" id="SM00191">
    <property type="entry name" value="Int_alpha"/>
    <property type="match status" value="1"/>
</dbReference>
<evidence type="ECO:0008006" key="5">
    <source>
        <dbReference type="Google" id="ProtNLM"/>
    </source>
</evidence>
<feature type="transmembrane region" description="Helical" evidence="2">
    <location>
        <begin position="6"/>
        <end position="26"/>
    </location>
</feature>
<dbReference type="GO" id="GO:0033627">
    <property type="term" value="P:cell adhesion mediated by integrin"/>
    <property type="evidence" value="ECO:0007669"/>
    <property type="project" value="TreeGrafter"/>
</dbReference>
<keyword evidence="2" id="KW-1133">Transmembrane helix</keyword>
<proteinExistence type="predicted"/>
<evidence type="ECO:0000313" key="3">
    <source>
        <dbReference type="Ensembl" id="ENSMAMP00000044342.1"/>
    </source>
</evidence>
<organism evidence="3 4">
    <name type="scientific">Mastacembelus armatus</name>
    <name type="common">zig-zag eel</name>
    <dbReference type="NCBI Taxonomy" id="205130"/>
    <lineage>
        <taxon>Eukaryota</taxon>
        <taxon>Metazoa</taxon>
        <taxon>Chordata</taxon>
        <taxon>Craniata</taxon>
        <taxon>Vertebrata</taxon>
        <taxon>Euteleostomi</taxon>
        <taxon>Actinopterygii</taxon>
        <taxon>Neopterygii</taxon>
        <taxon>Teleostei</taxon>
        <taxon>Neoteleostei</taxon>
        <taxon>Acanthomorphata</taxon>
        <taxon>Anabantaria</taxon>
        <taxon>Synbranchiformes</taxon>
        <taxon>Mastacembelidae</taxon>
        <taxon>Mastacembelus</taxon>
    </lineage>
</organism>
<dbReference type="PROSITE" id="PS51470">
    <property type="entry name" value="FG_GAP"/>
    <property type="match status" value="1"/>
</dbReference>
<dbReference type="GO" id="GO:0007160">
    <property type="term" value="P:cell-matrix adhesion"/>
    <property type="evidence" value="ECO:0007669"/>
    <property type="project" value="TreeGrafter"/>
</dbReference>
<dbReference type="GeneTree" id="ENSGT00940000157746"/>
<dbReference type="GO" id="GO:0050900">
    <property type="term" value="P:leukocyte migration"/>
    <property type="evidence" value="ECO:0007669"/>
    <property type="project" value="TreeGrafter"/>
</dbReference>
<dbReference type="Ensembl" id="ENSMAMT00000046301.1">
    <property type="protein sequence ID" value="ENSMAMP00000044342.1"/>
    <property type="gene ID" value="ENSMAMG00000025810.1"/>
</dbReference>
<dbReference type="GO" id="GO:0098609">
    <property type="term" value="P:cell-cell adhesion"/>
    <property type="evidence" value="ECO:0007669"/>
    <property type="project" value="TreeGrafter"/>
</dbReference>
<dbReference type="GO" id="GO:0005178">
    <property type="term" value="F:integrin binding"/>
    <property type="evidence" value="ECO:0007669"/>
    <property type="project" value="TreeGrafter"/>
</dbReference>
<dbReference type="AlphaFoldDB" id="A0A7N8X1X8"/>
<dbReference type="SUPFAM" id="SSF69318">
    <property type="entry name" value="Integrin alpha N-terminal domain"/>
    <property type="match status" value="1"/>
</dbReference>
<keyword evidence="2" id="KW-0812">Transmembrane</keyword>
<feature type="repeat" description="FG-GAP" evidence="1">
    <location>
        <begin position="30"/>
        <end position="94"/>
    </location>
</feature>
<dbReference type="InterPro" id="IPR013519">
    <property type="entry name" value="Int_alpha_beta-p"/>
</dbReference>
<reference evidence="3" key="1">
    <citation type="submission" date="2025-08" db="UniProtKB">
        <authorList>
            <consortium name="Ensembl"/>
        </authorList>
    </citation>
    <scope>IDENTIFICATION</scope>
</reference>
<evidence type="ECO:0000256" key="2">
    <source>
        <dbReference type="SAM" id="Phobius"/>
    </source>
</evidence>
<name>A0A7N8X1X8_9TELE</name>
<evidence type="ECO:0000313" key="4">
    <source>
        <dbReference type="Proteomes" id="UP000261640"/>
    </source>
</evidence>
<keyword evidence="4" id="KW-1185">Reference proteome</keyword>
<dbReference type="GO" id="GO:0008305">
    <property type="term" value="C:integrin complex"/>
    <property type="evidence" value="ECO:0007669"/>
    <property type="project" value="TreeGrafter"/>
</dbReference>